<feature type="compositionally biased region" description="Polar residues" evidence="6">
    <location>
        <begin position="111"/>
        <end position="135"/>
    </location>
</feature>
<evidence type="ECO:0000256" key="3">
    <source>
        <dbReference type="ARBA" id="ARBA00023242"/>
    </source>
</evidence>
<dbReference type="SUPFAM" id="SSF46689">
    <property type="entry name" value="Homeodomain-like"/>
    <property type="match status" value="1"/>
</dbReference>
<keyword evidence="2 4" id="KW-0371">Homeobox</keyword>
<reference evidence="8" key="1">
    <citation type="journal article" date="2009" name="Dev. Genes Evol.">
        <title>The Hox8 of the hemichordate Balanoglossus misakiensis.</title>
        <authorList>
            <person name="Urata M."/>
            <person name="Tsuchimoto J."/>
            <person name="Yasui K."/>
            <person name="Yamaguchi M."/>
        </authorList>
    </citation>
    <scope>NUCLEOTIDE SEQUENCE</scope>
</reference>
<comment type="subcellular location">
    <subcellularLocation>
        <location evidence="4 5">Nucleus</location>
    </subcellularLocation>
</comment>
<dbReference type="GO" id="GO:0045944">
    <property type="term" value="P:positive regulation of transcription by RNA polymerase II"/>
    <property type="evidence" value="ECO:0007669"/>
    <property type="project" value="UniProtKB-ARBA"/>
</dbReference>
<dbReference type="Gene3D" id="1.10.10.60">
    <property type="entry name" value="Homeodomain-like"/>
    <property type="match status" value="1"/>
</dbReference>
<keyword evidence="3 4" id="KW-0539">Nucleus</keyword>
<dbReference type="CDD" id="cd00086">
    <property type="entry name" value="homeodomain"/>
    <property type="match status" value="1"/>
</dbReference>
<evidence type="ECO:0000256" key="2">
    <source>
        <dbReference type="ARBA" id="ARBA00023155"/>
    </source>
</evidence>
<dbReference type="InterPro" id="IPR009057">
    <property type="entry name" value="Homeodomain-like_sf"/>
</dbReference>
<evidence type="ECO:0000259" key="7">
    <source>
        <dbReference type="PROSITE" id="PS50071"/>
    </source>
</evidence>
<evidence type="ECO:0000256" key="5">
    <source>
        <dbReference type="RuleBase" id="RU000682"/>
    </source>
</evidence>
<gene>
    <name evidence="8" type="primary">BmHox3</name>
</gene>
<dbReference type="InterPro" id="IPR020479">
    <property type="entry name" value="HD_metazoa"/>
</dbReference>
<dbReference type="EMBL" id="AB426594">
    <property type="protein sequence ID" value="BAH23872.2"/>
    <property type="molecule type" value="mRNA"/>
</dbReference>
<accession>B9WZE0</accession>
<keyword evidence="1 4" id="KW-0238">DNA-binding</keyword>
<sequence>MESSVLKMHTEGYGNRQVYGDFRFRTDGETPATTVANDVYYCTAGSAFDVDPDVNVGSALGNGGEFSSDTSRAATDNNGSFQSFTKSMSSDRATTNYPIYAWMTENKHNYNPKSNSGQGFSDKATSYNQSKTTGQHPKRMRSNFSTAQLVELEKEFRFNRYLQKSRREELSVILNLTERQVKVWFQNRRMKFKKEVRERGLSEKLYKYDDMETSTNYTKDSVIDQSLTDRVETVHAPDNNSRIPPNYCYPDKGCSQGCYGNDTQDVRFRNGEQQHTGLDLTQL</sequence>
<name>B9WZE0_9BILA</name>
<evidence type="ECO:0000256" key="4">
    <source>
        <dbReference type="PROSITE-ProRule" id="PRU00108"/>
    </source>
</evidence>
<feature type="region of interest" description="Disordered" evidence="6">
    <location>
        <begin position="111"/>
        <end position="140"/>
    </location>
</feature>
<protein>
    <submittedName>
        <fullName evidence="8">Transcription factor Hox3</fullName>
    </submittedName>
</protein>
<evidence type="ECO:0000256" key="1">
    <source>
        <dbReference type="ARBA" id="ARBA00023125"/>
    </source>
</evidence>
<dbReference type="PANTHER" id="PTHR45664">
    <property type="entry name" value="PROTEIN ZERKNUELLT 1-RELATED"/>
    <property type="match status" value="1"/>
</dbReference>
<dbReference type="Pfam" id="PF00046">
    <property type="entry name" value="Homeodomain"/>
    <property type="match status" value="1"/>
</dbReference>
<proteinExistence type="evidence at transcript level"/>
<evidence type="ECO:0000313" key="8">
    <source>
        <dbReference type="EMBL" id="BAH23872.2"/>
    </source>
</evidence>
<feature type="DNA-binding region" description="Homeobox" evidence="4">
    <location>
        <begin position="137"/>
        <end position="196"/>
    </location>
</feature>
<dbReference type="AlphaFoldDB" id="B9WZE0"/>
<dbReference type="GO" id="GO:0000981">
    <property type="term" value="F:DNA-binding transcription factor activity, RNA polymerase II-specific"/>
    <property type="evidence" value="ECO:0007669"/>
    <property type="project" value="InterPro"/>
</dbReference>
<organism evidence="8">
    <name type="scientific">Balanoglossus misakiensis</name>
    <dbReference type="NCBI Taxonomy" id="509136"/>
    <lineage>
        <taxon>Eukaryota</taxon>
        <taxon>Metazoa</taxon>
        <taxon>Hemichordata</taxon>
        <taxon>Enteropneusta</taxon>
        <taxon>Ptychoderidae</taxon>
        <taxon>Balanoglossus</taxon>
    </lineage>
</organism>
<dbReference type="PROSITE" id="PS50071">
    <property type="entry name" value="HOMEOBOX_2"/>
    <property type="match status" value="1"/>
</dbReference>
<dbReference type="GO" id="GO:0005634">
    <property type="term" value="C:nucleus"/>
    <property type="evidence" value="ECO:0007669"/>
    <property type="project" value="UniProtKB-SubCell"/>
</dbReference>
<dbReference type="PROSITE" id="PS00027">
    <property type="entry name" value="HOMEOBOX_1"/>
    <property type="match status" value="1"/>
</dbReference>
<dbReference type="PRINTS" id="PR00024">
    <property type="entry name" value="HOMEOBOX"/>
</dbReference>
<feature type="domain" description="Homeobox" evidence="7">
    <location>
        <begin position="135"/>
        <end position="195"/>
    </location>
</feature>
<dbReference type="GO" id="GO:0000978">
    <property type="term" value="F:RNA polymerase II cis-regulatory region sequence-specific DNA binding"/>
    <property type="evidence" value="ECO:0007669"/>
    <property type="project" value="TreeGrafter"/>
</dbReference>
<dbReference type="PANTHER" id="PTHR45664:SF12">
    <property type="entry name" value="PANCREAS_DUODENUM HOMEOBOX PROTEIN 1"/>
    <property type="match status" value="1"/>
</dbReference>
<dbReference type="InterPro" id="IPR017970">
    <property type="entry name" value="Homeobox_CS"/>
</dbReference>
<dbReference type="SMART" id="SM00389">
    <property type="entry name" value="HOX"/>
    <property type="match status" value="1"/>
</dbReference>
<evidence type="ECO:0000256" key="6">
    <source>
        <dbReference type="SAM" id="MobiDB-lite"/>
    </source>
</evidence>
<dbReference type="InterPro" id="IPR001356">
    <property type="entry name" value="HD"/>
</dbReference>